<dbReference type="InterPro" id="IPR042194">
    <property type="entry name" value="FHIPEP_1"/>
</dbReference>
<sequence>MANLVAMLRLPSNLKSTQWQILAGPILILLILSMMVLPLPAFILDLLFTFNIALSIMVLLVAMFTQRTLDFAAFPTILLFTTLLRLALNVASTRIILMEGHTGAAIRGRSFTHTGAAAAGKVVEAFGHFLVGGNFAIGIVVFIILVIINFMVITKGAGRIAEVGARFVLDGMPGKQMAIDADLNAGLIGEDEAKKRRSEVTQEADFYGSMDGASKFVRGDAIAGILIMVINVVGGLLVGVLQHGMSIGSAAESYTLLTIGDGLVAQIPALVISTAAGVIVTRVSTDQDVGEQMVGQLFSNPRVMLLAAAVLGLLGMVPGMPNLVFLLFTAALLGLAWWLRGREEKAPEEPQPVKMPENNSVIEATWNDVQLEDSLGMEVGYRLIPMVDFQQDGELLGRIRSIRKKFAQDMGFLPPVVHIRDNMDLQPARYRILMKGVEIGSGDAYPGRWLAINPGTAAGTLPGEKTVDPAFGLDAIWIESALKEQAQIQGFTVVEASTVVATHLNHLIGQFSAELFGRQEAQQLLDRVSQEMPKLTEDLVPGVVTLTTLHKVLQNLLAEKVPIRDMRTILETLAEHAPLQSDPHELTAVVRVALGRAITQQWFPGNEEVQVIGLDTALERLLLQALQGGGGLEPGLADRLLAQTQEALSRQEMLGAPPVLLVNHALRPLLSRFLRRSLPQLVVLSNLELSDNRHIRMTATIGGK</sequence>
<dbReference type="FunFam" id="1.10.8.540:FF:000001">
    <property type="entry name" value="Flagellar biosynthesis protein FlhA"/>
    <property type="match status" value="1"/>
</dbReference>
<keyword evidence="15" id="KW-0966">Cell projection</keyword>
<dbReference type="Pfam" id="PF00771">
    <property type="entry name" value="FHIPEP"/>
    <property type="match status" value="1"/>
</dbReference>
<dbReference type="Gene3D" id="1.10.8.540">
    <property type="entry name" value="FHIPEP family, domain 3"/>
    <property type="match status" value="1"/>
</dbReference>
<keyword evidence="15" id="KW-0969">Cilium</keyword>
<evidence type="ECO:0000256" key="11">
    <source>
        <dbReference type="ARBA" id="ARBA00023225"/>
    </source>
</evidence>
<dbReference type="BioCyc" id="SENT913075:G120P-723-MONOMER"/>
<keyword evidence="4 14" id="KW-1003">Cell membrane</keyword>
<dbReference type="FunFam" id="3.40.30.60:FF:000001">
    <property type="entry name" value="Flagellar biosynthesis protein FlhA"/>
    <property type="match status" value="1"/>
</dbReference>
<keyword evidence="9 14" id="KW-1133">Transmembrane helix</keyword>
<dbReference type="GO" id="GO:0009306">
    <property type="term" value="P:protein secretion"/>
    <property type="evidence" value="ECO:0007669"/>
    <property type="project" value="InterPro"/>
</dbReference>
<keyword evidence="10 14" id="KW-0472">Membrane</keyword>
<evidence type="ECO:0000256" key="9">
    <source>
        <dbReference type="ARBA" id="ARBA00022989"/>
    </source>
</evidence>
<proteinExistence type="inferred from homology"/>
<evidence type="ECO:0000256" key="6">
    <source>
        <dbReference type="ARBA" id="ARBA00022692"/>
    </source>
</evidence>
<dbReference type="FunFam" id="3.40.50.12790:FF:000001">
    <property type="entry name" value="Flagellar biosynthesis protein FlhA"/>
    <property type="match status" value="1"/>
</dbReference>
<dbReference type="PANTHER" id="PTHR30161">
    <property type="entry name" value="FLAGELLAR EXPORT PROTEIN, MEMBRANE FLHA SUBUNIT-RELATED"/>
    <property type="match status" value="1"/>
</dbReference>
<keyword evidence="11 14" id="KW-1006">Bacterial flagellum protein export</keyword>
<evidence type="ECO:0000313" key="16">
    <source>
        <dbReference type="Proteomes" id="UP000003532"/>
    </source>
</evidence>
<dbReference type="PIRSF" id="PIRSF005419">
    <property type="entry name" value="FlhA"/>
    <property type="match status" value="1"/>
</dbReference>
<feature type="transmembrane region" description="Helical" evidence="14">
    <location>
        <begin position="221"/>
        <end position="243"/>
    </location>
</feature>
<keyword evidence="5" id="KW-0997">Cell inner membrane</keyword>
<evidence type="ECO:0000256" key="1">
    <source>
        <dbReference type="ARBA" id="ARBA00004429"/>
    </source>
</evidence>
<comment type="caution">
    <text evidence="15">The sequence shown here is derived from an EMBL/GenBank/DDBJ whole genome shotgun (WGS) entry which is preliminary data.</text>
</comment>
<dbReference type="InterPro" id="IPR042196">
    <property type="entry name" value="FHIPEP_4"/>
</dbReference>
<dbReference type="InterPro" id="IPR006301">
    <property type="entry name" value="FlhA"/>
</dbReference>
<evidence type="ECO:0000256" key="4">
    <source>
        <dbReference type="ARBA" id="ARBA00022475"/>
    </source>
</evidence>
<dbReference type="GO" id="GO:0044780">
    <property type="term" value="P:bacterial-type flagellum assembly"/>
    <property type="evidence" value="ECO:0007669"/>
    <property type="project" value="InterPro"/>
</dbReference>
<feature type="transmembrane region" description="Helical" evidence="14">
    <location>
        <begin position="71"/>
        <end position="88"/>
    </location>
</feature>
<evidence type="ECO:0000256" key="14">
    <source>
        <dbReference type="RuleBase" id="RU364093"/>
    </source>
</evidence>
<reference evidence="15 16" key="1">
    <citation type="journal article" date="2011" name="BMC Genomics">
        <title>Genome sequencing reveals diversification of virulence factor content and possible host adaptation in distinct subpopulations of Salmonella enterica.</title>
        <authorList>
            <person name="den Bakker H.C."/>
            <person name="Moreno Switt A.I."/>
            <person name="Govoni G."/>
            <person name="Cummings C.A."/>
            <person name="Ranieri M.L."/>
            <person name="Degoricija L."/>
            <person name="Hoelzer K."/>
            <person name="Rodriguez-Rivera L.D."/>
            <person name="Brown S."/>
            <person name="Bolchacova E."/>
            <person name="Furtado M.R."/>
            <person name="Wiedmann M."/>
        </authorList>
    </citation>
    <scope>NUCLEOTIDE SEQUENCE [LARGE SCALE GENOMIC DNA]</scope>
    <source>
        <strain evidence="15 16">R8-3668</strain>
    </source>
</reference>
<evidence type="ECO:0000256" key="2">
    <source>
        <dbReference type="ARBA" id="ARBA00008835"/>
    </source>
</evidence>
<evidence type="ECO:0000256" key="12">
    <source>
        <dbReference type="ARBA" id="ARBA00059722"/>
    </source>
</evidence>
<dbReference type="EMBL" id="AFCO01000651">
    <property type="protein sequence ID" value="EHC59245.1"/>
    <property type="molecule type" value="Genomic_DNA"/>
</dbReference>
<evidence type="ECO:0000256" key="3">
    <source>
        <dbReference type="ARBA" id="ARBA00022448"/>
    </source>
</evidence>
<feature type="transmembrane region" description="Helical" evidence="14">
    <location>
        <begin position="297"/>
        <end position="317"/>
    </location>
</feature>
<feature type="transmembrane region" description="Helical" evidence="14">
    <location>
        <begin position="21"/>
        <end position="40"/>
    </location>
</feature>
<evidence type="ECO:0000256" key="8">
    <source>
        <dbReference type="ARBA" id="ARBA00022927"/>
    </source>
</evidence>
<dbReference type="GO" id="GO:0005886">
    <property type="term" value="C:plasma membrane"/>
    <property type="evidence" value="ECO:0007669"/>
    <property type="project" value="UniProtKB-SubCell"/>
</dbReference>
<dbReference type="Proteomes" id="UP000003532">
    <property type="component" value="Unassembled WGS sequence"/>
</dbReference>
<evidence type="ECO:0000256" key="7">
    <source>
        <dbReference type="ARBA" id="ARBA00022795"/>
    </source>
</evidence>
<dbReference type="InterPro" id="IPR001712">
    <property type="entry name" value="T3SS_FHIPEP"/>
</dbReference>
<feature type="transmembrane region" description="Helical" evidence="14">
    <location>
        <begin position="263"/>
        <end position="285"/>
    </location>
</feature>
<dbReference type="PROSITE" id="PS00994">
    <property type="entry name" value="FHIPEP"/>
    <property type="match status" value="1"/>
</dbReference>
<keyword evidence="8 14" id="KW-0653">Protein transport</keyword>
<dbReference type="PRINTS" id="PR00949">
    <property type="entry name" value="TYPE3IMAPROT"/>
</dbReference>
<feature type="transmembrane region" description="Helical" evidence="14">
    <location>
        <begin position="129"/>
        <end position="152"/>
    </location>
</feature>
<dbReference type="InterPro" id="IPR042193">
    <property type="entry name" value="FHIPEP_3"/>
</dbReference>
<keyword evidence="6 14" id="KW-0812">Transmembrane</keyword>
<dbReference type="Gene3D" id="3.40.50.12790">
    <property type="entry name" value="FHIPEP family, domain 4"/>
    <property type="match status" value="1"/>
</dbReference>
<comment type="similarity">
    <text evidence="2 14">Belongs to the FHIPEP (flagella/HR/invasion proteins export pore) family.</text>
</comment>
<dbReference type="PANTHER" id="PTHR30161:SF1">
    <property type="entry name" value="FLAGELLAR BIOSYNTHESIS PROTEIN FLHA-RELATED"/>
    <property type="match status" value="1"/>
</dbReference>
<evidence type="ECO:0000313" key="15">
    <source>
        <dbReference type="EMBL" id="EHC59245.1"/>
    </source>
</evidence>
<protein>
    <recommendedName>
        <fullName evidence="13 14">Flagellar biosynthesis protein FlhA</fullName>
    </recommendedName>
</protein>
<dbReference type="PATRIC" id="fig|913075.3.peg.1476"/>
<accession>G5NBN5</accession>
<keyword evidence="7 14" id="KW-1005">Bacterial flagellum biogenesis</keyword>
<comment type="function">
    <text evidence="12 14">Required for formation of the rod structure of the flagellar apparatus. Together with FliI and FliH, may constitute the export apparatus of flagellin.</text>
</comment>
<keyword evidence="15" id="KW-0282">Flagellum</keyword>
<feature type="transmembrane region" description="Helical" evidence="14">
    <location>
        <begin position="46"/>
        <end position="64"/>
    </location>
</feature>
<dbReference type="InterPro" id="IPR025505">
    <property type="entry name" value="FHIPEP_CS"/>
</dbReference>
<comment type="subcellular location">
    <subcellularLocation>
        <location evidence="1">Cell inner membrane</location>
        <topology evidence="1">Multi-pass membrane protein</topology>
    </subcellularLocation>
    <subcellularLocation>
        <location evidence="14">Cell membrane</location>
        <topology evidence="14">Multi-pass membrane protein</topology>
    </subcellularLocation>
</comment>
<evidence type="ECO:0000256" key="13">
    <source>
        <dbReference type="ARBA" id="ARBA00071768"/>
    </source>
</evidence>
<evidence type="ECO:0000256" key="10">
    <source>
        <dbReference type="ARBA" id="ARBA00023136"/>
    </source>
</evidence>
<dbReference type="AlphaFoldDB" id="G5NBN5"/>
<keyword evidence="3 14" id="KW-0813">Transport</keyword>
<organism evidence="15 16">
    <name type="scientific">Salmonella enterica subsp. enterica serovar Inverness str. R8-3668</name>
    <dbReference type="NCBI Taxonomy" id="913075"/>
    <lineage>
        <taxon>Bacteria</taxon>
        <taxon>Pseudomonadati</taxon>
        <taxon>Pseudomonadota</taxon>
        <taxon>Gammaproteobacteria</taxon>
        <taxon>Enterobacterales</taxon>
        <taxon>Enterobacteriaceae</taxon>
        <taxon>Salmonella</taxon>
    </lineage>
</organism>
<evidence type="ECO:0000256" key="5">
    <source>
        <dbReference type="ARBA" id="ARBA00022519"/>
    </source>
</evidence>
<gene>
    <name evidence="14" type="primary">flhA</name>
    <name evidence="15" type="ORF">LTSEINV_1933</name>
</gene>
<dbReference type="Gene3D" id="3.40.30.60">
    <property type="entry name" value="FHIPEP family, domain 1"/>
    <property type="match status" value="1"/>
</dbReference>
<dbReference type="NCBIfam" id="TIGR01398">
    <property type="entry name" value="FlhA"/>
    <property type="match status" value="1"/>
</dbReference>
<name>G5NBN5_SALET</name>